<name>A0A7W2FD91_9BURK</name>
<reference evidence="1 2" key="1">
    <citation type="submission" date="2020-07" db="EMBL/GenBank/DDBJ databases">
        <title>Novel species isolated from subtropical streams in China.</title>
        <authorList>
            <person name="Lu H."/>
        </authorList>
    </citation>
    <scope>NUCLEOTIDE SEQUENCE [LARGE SCALE GENOMIC DNA]</scope>
    <source>
        <strain evidence="1 2">LX47W</strain>
    </source>
</reference>
<organism evidence="1 2">
    <name type="scientific">Rugamonas apoptosis</name>
    <dbReference type="NCBI Taxonomy" id="2758570"/>
    <lineage>
        <taxon>Bacteria</taxon>
        <taxon>Pseudomonadati</taxon>
        <taxon>Pseudomonadota</taxon>
        <taxon>Betaproteobacteria</taxon>
        <taxon>Burkholderiales</taxon>
        <taxon>Oxalobacteraceae</taxon>
        <taxon>Telluria group</taxon>
        <taxon>Rugamonas</taxon>
    </lineage>
</organism>
<evidence type="ECO:0000313" key="2">
    <source>
        <dbReference type="Proteomes" id="UP000573499"/>
    </source>
</evidence>
<dbReference type="EMBL" id="JACEZU010000011">
    <property type="protein sequence ID" value="MBA5689590.1"/>
    <property type="molecule type" value="Genomic_DNA"/>
</dbReference>
<evidence type="ECO:0000313" key="1">
    <source>
        <dbReference type="EMBL" id="MBA5689590.1"/>
    </source>
</evidence>
<dbReference type="AlphaFoldDB" id="A0A7W2FD91"/>
<protein>
    <submittedName>
        <fullName evidence="1">Uncharacterized protein</fullName>
    </submittedName>
</protein>
<sequence length="48" mass="5545">MLHFAVSEMRFSVFYQVQFALLDETAWIVPDSAHRFSPENGVPGLRFT</sequence>
<dbReference type="RefSeq" id="WP_182156301.1">
    <property type="nucleotide sequence ID" value="NZ_JACEZU010000011.1"/>
</dbReference>
<proteinExistence type="predicted"/>
<dbReference type="Proteomes" id="UP000573499">
    <property type="component" value="Unassembled WGS sequence"/>
</dbReference>
<keyword evidence="2" id="KW-1185">Reference proteome</keyword>
<comment type="caution">
    <text evidence="1">The sequence shown here is derived from an EMBL/GenBank/DDBJ whole genome shotgun (WGS) entry which is preliminary data.</text>
</comment>
<accession>A0A7W2FD91</accession>
<gene>
    <name evidence="1" type="ORF">H3H39_21330</name>
</gene>